<dbReference type="GeneID" id="20202961"/>
<feature type="coiled-coil region" evidence="1">
    <location>
        <begin position="388"/>
        <end position="436"/>
    </location>
</feature>
<protein>
    <submittedName>
        <fullName evidence="3 4">Uncharacterized protein</fullName>
    </submittedName>
</protein>
<dbReference type="AlphaFoldDB" id="T1F2B1"/>
<dbReference type="HOGENOM" id="CLU_339286_0_0_1"/>
<dbReference type="EMBL" id="AMQM01003379">
    <property type="status" value="NOT_ANNOTATED_CDS"/>
    <property type="molecule type" value="Genomic_DNA"/>
</dbReference>
<accession>T1F2B1</accession>
<dbReference type="OrthoDB" id="21607at2759"/>
<feature type="region of interest" description="Disordered" evidence="2">
    <location>
        <begin position="1"/>
        <end position="25"/>
    </location>
</feature>
<name>T1F2B1_HELRO</name>
<dbReference type="KEGG" id="hro:HELRODRAFT_169764"/>
<dbReference type="EMBL" id="KB096134">
    <property type="protein sequence ID" value="ESO08040.1"/>
    <property type="molecule type" value="Genomic_DNA"/>
</dbReference>
<evidence type="ECO:0000256" key="2">
    <source>
        <dbReference type="SAM" id="MobiDB-lite"/>
    </source>
</evidence>
<evidence type="ECO:0000313" key="3">
    <source>
        <dbReference type="EMBL" id="ESO08040.1"/>
    </source>
</evidence>
<keyword evidence="1" id="KW-0175">Coiled coil</keyword>
<evidence type="ECO:0000256" key="1">
    <source>
        <dbReference type="SAM" id="Coils"/>
    </source>
</evidence>
<evidence type="ECO:0000313" key="5">
    <source>
        <dbReference type="Proteomes" id="UP000015101"/>
    </source>
</evidence>
<dbReference type="eggNOG" id="KOG4678">
    <property type="taxonomic scope" value="Eukaryota"/>
</dbReference>
<keyword evidence="5" id="KW-1185">Reference proteome</keyword>
<organism evidence="4 5">
    <name type="scientific">Helobdella robusta</name>
    <name type="common">Californian leech</name>
    <dbReference type="NCBI Taxonomy" id="6412"/>
    <lineage>
        <taxon>Eukaryota</taxon>
        <taxon>Metazoa</taxon>
        <taxon>Spiralia</taxon>
        <taxon>Lophotrochozoa</taxon>
        <taxon>Annelida</taxon>
        <taxon>Clitellata</taxon>
        <taxon>Hirudinea</taxon>
        <taxon>Rhynchobdellida</taxon>
        <taxon>Glossiphoniidae</taxon>
        <taxon>Helobdella</taxon>
    </lineage>
</organism>
<feature type="compositionally biased region" description="Low complexity" evidence="2">
    <location>
        <begin position="478"/>
        <end position="490"/>
    </location>
</feature>
<dbReference type="EnsemblMetazoa" id="HelroT169764">
    <property type="protein sequence ID" value="HelroP169764"/>
    <property type="gene ID" value="HelroG169764"/>
</dbReference>
<feature type="compositionally biased region" description="Low complexity" evidence="2">
    <location>
        <begin position="9"/>
        <end position="18"/>
    </location>
</feature>
<feature type="region of interest" description="Disordered" evidence="2">
    <location>
        <begin position="472"/>
        <end position="499"/>
    </location>
</feature>
<dbReference type="STRING" id="6412.T1F2B1"/>
<dbReference type="RefSeq" id="XP_009013829.1">
    <property type="nucleotide sequence ID" value="XM_009015581.1"/>
</dbReference>
<sequence length="838" mass="94587">MASIKKQQQHQQLQQQQQHHLRPSSILISGEKKQLNRILEEQEAQNLKRSRDNIASVLRKNALLLSRRTLNSNNNNNNNNNNINNNYSTIKRIISLKDKRSNYSISNNNNSLKSACPYDSVSSLTNVELFGASNNNNFSRNDISHSDNVITKSVNSVKKSQNSPESSQHSEHLHRPNDRLKRAYSIQNIQSKATTPATTTTTTTKPAVAYNAELLIKFEKEKKLLDAKILELTDLAESRGREIERLEGVLVNEREKNRAEEISQLKSENLALKQQLRENGISIEHFTDSEKLFLLEKMMSRNGGRVQSVNEHSTVNLNPDPIDQADFRLSSEELNDIAHRYRTLYSNNDHDNDVDDDDNEDNSDLIATTNLDRHNSMSVDRGLNAVSVADLRERLVQMQESQHSVNEELQATLQELIDLQENVNQLNEVNDSLKMDRKILLESLCSTTEKLENSRRQVDNLKSLLISNPLLMHHNNDNGDTNDSSSCSNSKAASRQQSVDRESQLVALVNCAEQEKEELLLKQAEYEKMVGTMEVENRELRDAVHSLRCNGSCLAASVATAAADDVDDDCDGGRVKICDSCLNNHNISHHNSTACYDTQGGDQQQQKLQQQVNMLTEQLKEQADTVELLQGNLSAAQLAKNLLKRELNTCRLNFNVEKDEWLQFQSDLQIAVVVANEINIQLEEEVDRLRNEKKLLQQQTLSKHSNNTNNNNNINNINNSNDINAINNKINDINCASSLKTNINGHDPSTKTTTNNNNNNNSNNNKNISINNIKIIDYNDINTAIKYIDDDDDDDNNIDKNNNSSEEVPILSNANNDIIINIVANVHPEANVTKIDIS</sequence>
<reference evidence="3 5" key="2">
    <citation type="journal article" date="2013" name="Nature">
        <title>Insights into bilaterian evolution from three spiralian genomes.</title>
        <authorList>
            <person name="Simakov O."/>
            <person name="Marletaz F."/>
            <person name="Cho S.J."/>
            <person name="Edsinger-Gonzales E."/>
            <person name="Havlak P."/>
            <person name="Hellsten U."/>
            <person name="Kuo D.H."/>
            <person name="Larsson T."/>
            <person name="Lv J."/>
            <person name="Arendt D."/>
            <person name="Savage R."/>
            <person name="Osoegawa K."/>
            <person name="de Jong P."/>
            <person name="Grimwood J."/>
            <person name="Chapman J.A."/>
            <person name="Shapiro H."/>
            <person name="Aerts A."/>
            <person name="Otillar R.P."/>
            <person name="Terry A.Y."/>
            <person name="Boore J.L."/>
            <person name="Grigoriev I.V."/>
            <person name="Lindberg D.R."/>
            <person name="Seaver E.C."/>
            <person name="Weisblat D.A."/>
            <person name="Putnam N.H."/>
            <person name="Rokhsar D.S."/>
        </authorList>
    </citation>
    <scope>NUCLEOTIDE SEQUENCE</scope>
</reference>
<feature type="coiled-coil region" evidence="1">
    <location>
        <begin position="672"/>
        <end position="699"/>
    </location>
</feature>
<evidence type="ECO:0000313" key="4">
    <source>
        <dbReference type="EnsemblMetazoa" id="HelroP169764"/>
    </source>
</evidence>
<proteinExistence type="predicted"/>
<reference evidence="4" key="3">
    <citation type="submission" date="2015-06" db="UniProtKB">
        <authorList>
            <consortium name="EnsemblMetazoa"/>
        </authorList>
    </citation>
    <scope>IDENTIFICATION</scope>
</reference>
<gene>
    <name evidence="4" type="primary">20202961</name>
    <name evidence="3" type="ORF">HELRODRAFT_169764</name>
</gene>
<feature type="compositionally biased region" description="Low complexity" evidence="2">
    <location>
        <begin position="755"/>
        <end position="767"/>
    </location>
</feature>
<dbReference type="InParanoid" id="T1F2B1"/>
<dbReference type="CTD" id="20202961"/>
<feature type="region of interest" description="Disordered" evidence="2">
    <location>
        <begin position="744"/>
        <end position="767"/>
    </location>
</feature>
<reference evidence="5" key="1">
    <citation type="submission" date="2012-12" db="EMBL/GenBank/DDBJ databases">
        <authorList>
            <person name="Hellsten U."/>
            <person name="Grimwood J."/>
            <person name="Chapman J.A."/>
            <person name="Shapiro H."/>
            <person name="Aerts A."/>
            <person name="Otillar R.P."/>
            <person name="Terry A.Y."/>
            <person name="Boore J.L."/>
            <person name="Simakov O."/>
            <person name="Marletaz F."/>
            <person name="Cho S.-J."/>
            <person name="Edsinger-Gonzales E."/>
            <person name="Havlak P."/>
            <person name="Kuo D.-H."/>
            <person name="Larsson T."/>
            <person name="Lv J."/>
            <person name="Arendt D."/>
            <person name="Savage R."/>
            <person name="Osoegawa K."/>
            <person name="de Jong P."/>
            <person name="Lindberg D.R."/>
            <person name="Seaver E.C."/>
            <person name="Weisblat D.A."/>
            <person name="Putnam N.H."/>
            <person name="Grigoriev I.V."/>
            <person name="Rokhsar D.S."/>
        </authorList>
    </citation>
    <scope>NUCLEOTIDE SEQUENCE</scope>
</reference>
<feature type="region of interest" description="Disordered" evidence="2">
    <location>
        <begin position="155"/>
        <end position="176"/>
    </location>
</feature>
<feature type="coiled-coil region" evidence="1">
    <location>
        <begin position="605"/>
        <end position="646"/>
    </location>
</feature>
<dbReference type="Proteomes" id="UP000015101">
    <property type="component" value="Unassembled WGS sequence"/>
</dbReference>